<feature type="compositionally biased region" description="Low complexity" evidence="1">
    <location>
        <begin position="27"/>
        <end position="38"/>
    </location>
</feature>
<feature type="region of interest" description="Disordered" evidence="1">
    <location>
        <begin position="15"/>
        <end position="38"/>
    </location>
</feature>
<evidence type="ECO:0000313" key="2">
    <source>
        <dbReference type="EMBL" id="CAD7622978.1"/>
    </source>
</evidence>
<keyword evidence="3" id="KW-1185">Reference proteome</keyword>
<sequence>MKVGVGNLTLSTFCPSMNSTTGPTKNSQAKSDASSKLKKSSACGKLGKVCSTYVRNIRKFIRETTRPKMSEFKPILRIHVAGVHVLTDHTGSRHTVWMPQLFQLRERFDEYESYI</sequence>
<evidence type="ECO:0000313" key="3">
    <source>
        <dbReference type="Proteomes" id="UP000759131"/>
    </source>
</evidence>
<dbReference type="EMBL" id="CAJPIZ010001393">
    <property type="protein sequence ID" value="CAG2103408.1"/>
    <property type="molecule type" value="Genomic_DNA"/>
</dbReference>
<feature type="compositionally biased region" description="Polar residues" evidence="1">
    <location>
        <begin position="15"/>
        <end position="26"/>
    </location>
</feature>
<organism evidence="2">
    <name type="scientific">Medioppia subpectinata</name>
    <dbReference type="NCBI Taxonomy" id="1979941"/>
    <lineage>
        <taxon>Eukaryota</taxon>
        <taxon>Metazoa</taxon>
        <taxon>Ecdysozoa</taxon>
        <taxon>Arthropoda</taxon>
        <taxon>Chelicerata</taxon>
        <taxon>Arachnida</taxon>
        <taxon>Acari</taxon>
        <taxon>Acariformes</taxon>
        <taxon>Sarcoptiformes</taxon>
        <taxon>Oribatida</taxon>
        <taxon>Brachypylina</taxon>
        <taxon>Oppioidea</taxon>
        <taxon>Oppiidae</taxon>
        <taxon>Medioppia</taxon>
    </lineage>
</organism>
<reference evidence="2" key="1">
    <citation type="submission" date="2020-11" db="EMBL/GenBank/DDBJ databases">
        <authorList>
            <person name="Tran Van P."/>
        </authorList>
    </citation>
    <scope>NUCLEOTIDE SEQUENCE</scope>
</reference>
<dbReference type="AlphaFoldDB" id="A0A7R9PW57"/>
<gene>
    <name evidence="2" type="ORF">OSB1V03_LOCUS3439</name>
</gene>
<dbReference type="Proteomes" id="UP000759131">
    <property type="component" value="Unassembled WGS sequence"/>
</dbReference>
<protein>
    <submittedName>
        <fullName evidence="2">Uncharacterized protein</fullName>
    </submittedName>
</protein>
<proteinExistence type="predicted"/>
<accession>A0A7R9PW57</accession>
<dbReference type="EMBL" id="OC855968">
    <property type="protein sequence ID" value="CAD7622978.1"/>
    <property type="molecule type" value="Genomic_DNA"/>
</dbReference>
<evidence type="ECO:0000256" key="1">
    <source>
        <dbReference type="SAM" id="MobiDB-lite"/>
    </source>
</evidence>
<name>A0A7R9PW57_9ACAR</name>